<protein>
    <submittedName>
        <fullName evidence="6">Sensor domain-containing diguanylate cyclase</fullName>
    </submittedName>
</protein>
<evidence type="ECO:0000256" key="2">
    <source>
        <dbReference type="ARBA" id="ARBA00022692"/>
    </source>
</evidence>
<evidence type="ECO:0000259" key="5">
    <source>
        <dbReference type="PROSITE" id="PS50839"/>
    </source>
</evidence>
<comment type="caution">
    <text evidence="6">The sequence shown here is derived from an EMBL/GenBank/DDBJ whole genome shotgun (WGS) entry which is preliminary data.</text>
</comment>
<dbReference type="InterPro" id="IPR006189">
    <property type="entry name" value="CHASE_dom"/>
</dbReference>
<keyword evidence="4" id="KW-0472">Membrane</keyword>
<comment type="subcellular location">
    <subcellularLocation>
        <location evidence="1">Membrane</location>
    </subcellularLocation>
</comment>
<reference evidence="6 7" key="1">
    <citation type="journal article" date="2016" name="Antonie Van Leeuwenhoek">
        <title>Photobacterium sanguinicancri sp. nov. isolated from marine animals.</title>
        <authorList>
            <person name="Gomez-Gil B."/>
            <person name="Roque A."/>
            <person name="Rotllant G."/>
            <person name="Romalde J.L."/>
            <person name="Doce A."/>
            <person name="Eggermont M."/>
            <person name="Defoirdt T."/>
        </authorList>
    </citation>
    <scope>NUCLEOTIDE SEQUENCE [LARGE SCALE GENOMIC DNA]</scope>
    <source>
        <strain evidence="6 7">CAIM 1827</strain>
    </source>
</reference>
<proteinExistence type="predicted"/>
<dbReference type="Gene3D" id="3.30.450.350">
    <property type="entry name" value="CHASE domain"/>
    <property type="match status" value="1"/>
</dbReference>
<evidence type="ECO:0000313" key="7">
    <source>
        <dbReference type="Proteomes" id="UP000215999"/>
    </source>
</evidence>
<keyword evidence="3" id="KW-1133">Transmembrane helix</keyword>
<dbReference type="Proteomes" id="UP000215999">
    <property type="component" value="Unassembled WGS sequence"/>
</dbReference>
<dbReference type="Pfam" id="PF03924">
    <property type="entry name" value="CHASE"/>
    <property type="match status" value="1"/>
</dbReference>
<feature type="domain" description="CHASE" evidence="5">
    <location>
        <begin position="27"/>
        <end position="114"/>
    </location>
</feature>
<keyword evidence="7" id="KW-1185">Reference proteome</keyword>
<evidence type="ECO:0000313" key="6">
    <source>
        <dbReference type="EMBL" id="OZS41320.1"/>
    </source>
</evidence>
<organism evidence="6 7">
    <name type="scientific">Photobacterium sanguinicancri</name>
    <dbReference type="NCBI Taxonomy" id="875932"/>
    <lineage>
        <taxon>Bacteria</taxon>
        <taxon>Pseudomonadati</taxon>
        <taxon>Pseudomonadota</taxon>
        <taxon>Gammaproteobacteria</taxon>
        <taxon>Vibrionales</taxon>
        <taxon>Vibrionaceae</taxon>
        <taxon>Photobacterium</taxon>
    </lineage>
</organism>
<dbReference type="InterPro" id="IPR042240">
    <property type="entry name" value="CHASE_sf"/>
</dbReference>
<gene>
    <name evidence="6" type="ORF">ASV53_24395</name>
</gene>
<accession>A0ABX4FU29</accession>
<name>A0ABX4FU29_9GAMM</name>
<dbReference type="PROSITE" id="PS50839">
    <property type="entry name" value="CHASE"/>
    <property type="match status" value="1"/>
</dbReference>
<dbReference type="EMBL" id="NOIF01000420">
    <property type="protein sequence ID" value="OZS41320.1"/>
    <property type="molecule type" value="Genomic_DNA"/>
</dbReference>
<keyword evidence="2" id="KW-0812">Transmembrane</keyword>
<evidence type="ECO:0000256" key="3">
    <source>
        <dbReference type="ARBA" id="ARBA00022989"/>
    </source>
</evidence>
<evidence type="ECO:0000256" key="4">
    <source>
        <dbReference type="ARBA" id="ARBA00023136"/>
    </source>
</evidence>
<feature type="non-terminal residue" evidence="6">
    <location>
        <position position="195"/>
    </location>
</feature>
<evidence type="ECO:0000256" key="1">
    <source>
        <dbReference type="ARBA" id="ARBA00004370"/>
    </source>
</evidence>
<sequence>MSLETFNKMSQTLLSTYNNVDALLLLPNGVVTLVYPYEEHKRAIGHNILQDKNRKQGANQSIVCKKSIIIGPVKLVQNGKQAFILRKSISNHDGFIGFSASVIYLESILNTLEKTLKSENVNNYSIIGYDPDNGSYYDKVISSKGAVNCNPHKDIINIFNTNWQISISPDDTGIQYRLLSFSVLLVVLFLIISPI</sequence>